<dbReference type="InterPro" id="IPR029787">
    <property type="entry name" value="Nucleotide_cyclase"/>
</dbReference>
<dbReference type="SUPFAM" id="SSF55073">
    <property type="entry name" value="Nucleotide cyclase"/>
    <property type="match status" value="1"/>
</dbReference>
<proteinExistence type="predicted"/>
<dbReference type="CDD" id="cd01948">
    <property type="entry name" value="EAL"/>
    <property type="match status" value="1"/>
</dbReference>
<dbReference type="CDD" id="cd01949">
    <property type="entry name" value="GGDEF"/>
    <property type="match status" value="1"/>
</dbReference>
<dbReference type="NCBIfam" id="TIGR00229">
    <property type="entry name" value="sensory_box"/>
    <property type="match status" value="1"/>
</dbReference>
<dbReference type="Gene3D" id="3.30.70.270">
    <property type="match status" value="1"/>
</dbReference>
<dbReference type="InterPro" id="IPR035965">
    <property type="entry name" value="PAS-like_dom_sf"/>
</dbReference>
<dbReference type="InterPro" id="IPR000014">
    <property type="entry name" value="PAS"/>
</dbReference>
<dbReference type="GO" id="GO:0052621">
    <property type="term" value="F:diguanylate cyclase activity"/>
    <property type="evidence" value="ECO:0007669"/>
    <property type="project" value="UniProtKB-EC"/>
</dbReference>
<evidence type="ECO:0000259" key="1">
    <source>
        <dbReference type="PROSITE" id="PS50112"/>
    </source>
</evidence>
<keyword evidence="5" id="KW-0808">Transferase</keyword>
<dbReference type="Pfam" id="PF00990">
    <property type="entry name" value="GGDEF"/>
    <property type="match status" value="1"/>
</dbReference>
<reference evidence="6" key="1">
    <citation type="journal article" date="2016" name="Front. Microbiol.">
        <title>Molecular Keys to the Janthinobacterium and Duganella spp. Interaction with the Plant Pathogen Fusarium graminearum.</title>
        <authorList>
            <person name="Haack F.S."/>
            <person name="Poehlein A."/>
            <person name="Kroger C."/>
            <person name="Voigt C.A."/>
            <person name="Piepenbring M."/>
            <person name="Bode H.B."/>
            <person name="Daniel R."/>
            <person name="Schafer W."/>
            <person name="Streit W.R."/>
        </authorList>
    </citation>
    <scope>NUCLEOTIDE SEQUENCE [LARGE SCALE GENOMIC DNA]</scope>
    <source>
        <strain evidence="6">T54</strain>
    </source>
</reference>
<dbReference type="InterPro" id="IPR000160">
    <property type="entry name" value="GGDEF_dom"/>
</dbReference>
<dbReference type="Gene3D" id="3.30.450.20">
    <property type="entry name" value="PAS domain"/>
    <property type="match status" value="2"/>
</dbReference>
<keyword evidence="5" id="KW-0548">Nucleotidyltransferase</keyword>
<dbReference type="InterPro" id="IPR001610">
    <property type="entry name" value="PAC"/>
</dbReference>
<dbReference type="InterPro" id="IPR052155">
    <property type="entry name" value="Biofilm_reg_signaling"/>
</dbReference>
<dbReference type="EC" id="2.7.7.65" evidence="5"/>
<dbReference type="InterPro" id="IPR013655">
    <property type="entry name" value="PAS_fold_3"/>
</dbReference>
<dbReference type="InterPro" id="IPR001633">
    <property type="entry name" value="EAL_dom"/>
</dbReference>
<evidence type="ECO:0000259" key="4">
    <source>
        <dbReference type="PROSITE" id="PS50887"/>
    </source>
</evidence>
<feature type="domain" description="GGDEF" evidence="4">
    <location>
        <begin position="299"/>
        <end position="432"/>
    </location>
</feature>
<evidence type="ECO:0000259" key="2">
    <source>
        <dbReference type="PROSITE" id="PS50113"/>
    </source>
</evidence>
<dbReference type="PROSITE" id="PS50112">
    <property type="entry name" value="PAS"/>
    <property type="match status" value="2"/>
</dbReference>
<dbReference type="Proteomes" id="UP000175989">
    <property type="component" value="Unassembled WGS sequence"/>
</dbReference>
<evidence type="ECO:0000313" key="5">
    <source>
        <dbReference type="EMBL" id="OEZ96324.1"/>
    </source>
</evidence>
<dbReference type="PANTHER" id="PTHR44757:SF4">
    <property type="entry name" value="DIGUANYLATE CYCLASE DGCE-RELATED"/>
    <property type="match status" value="1"/>
</dbReference>
<keyword evidence="6" id="KW-1185">Reference proteome</keyword>
<dbReference type="RefSeq" id="WP_070250388.1">
    <property type="nucleotide sequence ID" value="NZ_LROM01000111.1"/>
</dbReference>
<dbReference type="OrthoDB" id="9813903at2"/>
<dbReference type="SUPFAM" id="SSF141868">
    <property type="entry name" value="EAL domain-like"/>
    <property type="match status" value="1"/>
</dbReference>
<dbReference type="Pfam" id="PF08447">
    <property type="entry name" value="PAS_3"/>
    <property type="match status" value="1"/>
</dbReference>
<dbReference type="Gene3D" id="3.20.20.450">
    <property type="entry name" value="EAL domain"/>
    <property type="match status" value="1"/>
</dbReference>
<dbReference type="SMART" id="SM00086">
    <property type="entry name" value="PAC"/>
    <property type="match status" value="2"/>
</dbReference>
<feature type="domain" description="PAC" evidence="2">
    <location>
        <begin position="84"/>
        <end position="136"/>
    </location>
</feature>
<dbReference type="PROSITE" id="PS50883">
    <property type="entry name" value="EAL"/>
    <property type="match status" value="1"/>
</dbReference>
<dbReference type="InterPro" id="IPR035919">
    <property type="entry name" value="EAL_sf"/>
</dbReference>
<evidence type="ECO:0000313" key="6">
    <source>
        <dbReference type="Proteomes" id="UP000175989"/>
    </source>
</evidence>
<dbReference type="NCBIfam" id="TIGR00254">
    <property type="entry name" value="GGDEF"/>
    <property type="match status" value="1"/>
</dbReference>
<dbReference type="InterPro" id="IPR043128">
    <property type="entry name" value="Rev_trsase/Diguanyl_cyclase"/>
</dbReference>
<gene>
    <name evidence="5" type="primary">yegE_3</name>
    <name evidence="5" type="ORF">DUPY_39600</name>
</gene>
<dbReference type="GO" id="GO:0006355">
    <property type="term" value="P:regulation of DNA-templated transcription"/>
    <property type="evidence" value="ECO:0007669"/>
    <property type="project" value="InterPro"/>
</dbReference>
<dbReference type="PROSITE" id="PS50887">
    <property type="entry name" value="GGDEF"/>
    <property type="match status" value="1"/>
</dbReference>
<dbReference type="SMART" id="SM00091">
    <property type="entry name" value="PAS"/>
    <property type="match status" value="2"/>
</dbReference>
<dbReference type="Pfam" id="PF00989">
    <property type="entry name" value="PAS"/>
    <property type="match status" value="1"/>
</dbReference>
<dbReference type="SUPFAM" id="SSF55785">
    <property type="entry name" value="PYP-like sensor domain (PAS domain)"/>
    <property type="match status" value="2"/>
</dbReference>
<feature type="domain" description="EAL" evidence="3">
    <location>
        <begin position="443"/>
        <end position="720"/>
    </location>
</feature>
<evidence type="ECO:0000259" key="3">
    <source>
        <dbReference type="PROSITE" id="PS50883"/>
    </source>
</evidence>
<feature type="domain" description="PAS" evidence="1">
    <location>
        <begin position="137"/>
        <end position="211"/>
    </location>
</feature>
<dbReference type="SMART" id="SM00267">
    <property type="entry name" value="GGDEF"/>
    <property type="match status" value="1"/>
</dbReference>
<dbReference type="AlphaFoldDB" id="A0A1E7WE17"/>
<dbReference type="Pfam" id="PF00563">
    <property type="entry name" value="EAL"/>
    <property type="match status" value="2"/>
</dbReference>
<feature type="domain" description="PAC" evidence="2">
    <location>
        <begin position="215"/>
        <end position="267"/>
    </location>
</feature>
<dbReference type="PANTHER" id="PTHR44757">
    <property type="entry name" value="DIGUANYLATE CYCLASE DGCP"/>
    <property type="match status" value="1"/>
</dbReference>
<name>A0A1E7WE17_9BURK</name>
<accession>A0A1E7WE17</accession>
<dbReference type="PATRIC" id="fig|762836.4.peg.4082"/>
<dbReference type="EMBL" id="LROM01000111">
    <property type="protein sequence ID" value="OEZ96324.1"/>
    <property type="molecule type" value="Genomic_DNA"/>
</dbReference>
<organism evidence="5 6">
    <name type="scientific">Duganella phyllosphaerae</name>
    <dbReference type="NCBI Taxonomy" id="762836"/>
    <lineage>
        <taxon>Bacteria</taxon>
        <taxon>Pseudomonadati</taxon>
        <taxon>Pseudomonadota</taxon>
        <taxon>Betaproteobacteria</taxon>
        <taxon>Burkholderiales</taxon>
        <taxon>Oxalobacteraceae</taxon>
        <taxon>Telluria group</taxon>
        <taxon>Duganella</taxon>
    </lineage>
</organism>
<feature type="domain" description="PAS" evidence="1">
    <location>
        <begin position="36"/>
        <end position="81"/>
    </location>
</feature>
<dbReference type="InterPro" id="IPR013767">
    <property type="entry name" value="PAS_fold"/>
</dbReference>
<dbReference type="PROSITE" id="PS50113">
    <property type="entry name" value="PAC"/>
    <property type="match status" value="2"/>
</dbReference>
<protein>
    <submittedName>
        <fullName evidence="5">Putative diguanylate cyclase YegE</fullName>
        <ecNumber evidence="5">2.7.7.65</ecNumber>
    </submittedName>
</protein>
<dbReference type="CDD" id="cd00130">
    <property type="entry name" value="PAS"/>
    <property type="match status" value="2"/>
</dbReference>
<comment type="caution">
    <text evidence="5">The sequence shown here is derived from an EMBL/GenBank/DDBJ whole genome shotgun (WGS) entry which is preliminary data.</text>
</comment>
<dbReference type="FunFam" id="3.30.70.270:FF:000001">
    <property type="entry name" value="Diguanylate cyclase domain protein"/>
    <property type="match status" value="1"/>
</dbReference>
<sequence>MDDHELRSLMAIEAAGMAIWDSSVVNGQIEECTIQWSARGAAMVGLPAQETLQPFTQFLALVHEDDRDELLDTMQMAVDARAEYHLGYRVRLADGTVRWLHADAKVLCGDGRHPDRTLGLIRDVTGMVEHERLVNERERMAEVTLDCIGDGVITTDCHGAIRFMNRAAEQLTGWSRQRAAGRDVNEVMPLVDEVDDTPLEHVAYKCLLRRETVGISSHAAMLTRDGRRIAVEDTAAPIRVNSGGIVGAVVVFRDVTHQRALSSQLSWHASHDVLTGLFNRREFELHISHALHVSKQDNHTHALLYIDLDRFKLVNDTAGHAAGDALLQILAKQLQERMRESDVLARLGGDELGVLLGYCRMDQARRIAEEIRQLVKDFRFVWDVHSFDIGASIGMAEISADSTSVSDLMIAADEACYLAKDQGRNRVHVYSPNDAAITRRHSEMMWVATLNDAMQQDLFTLYSMPIAPLRGNHMKHEEVLLRLTDEGGDVIRPDRFIPAAERYHMMPMLDRWVIRAVCRHIAYSVGSQSQPVREEQHGRNTETEVPISGISSVLAQEVGPTLYSVNLSGASMSDDALYQFIVSEFAVNRVDPAQICFEITETAAIRNLLKAQDLISQLKLIGCRLSLDDFGSGLSSFGYLKTLPVDFLKVDGSFVRDIASNPVHRAMVESIQKVAQVIGIQTIAEFVEDASTLEVISEIGIDFAQGYAVGRERALDSADT</sequence>
<dbReference type="InterPro" id="IPR000700">
    <property type="entry name" value="PAS-assoc_C"/>
</dbReference>
<dbReference type="SMART" id="SM00052">
    <property type="entry name" value="EAL"/>
    <property type="match status" value="1"/>
</dbReference>